<evidence type="ECO:0000313" key="1">
    <source>
        <dbReference type="EMBL" id="OUO57495.1"/>
    </source>
</evidence>
<keyword evidence="2" id="KW-1185">Reference proteome</keyword>
<proteinExistence type="predicted"/>
<dbReference type="EMBL" id="NFJD01000001">
    <property type="protein sequence ID" value="OUO57495.1"/>
    <property type="molecule type" value="Genomic_DNA"/>
</dbReference>
<evidence type="ECO:0000313" key="2">
    <source>
        <dbReference type="Proteomes" id="UP000196368"/>
    </source>
</evidence>
<comment type="caution">
    <text evidence="1">The sequence shown here is derived from an EMBL/GenBank/DDBJ whole genome shotgun (WGS) entry which is preliminary data.</text>
</comment>
<sequence>MRCTRLSSRAPQRQARRVIIIAFIRLISLPENSRFPVRLKGLFRPVCRMLCSDLTRRAIPANALSARKVQRFSQKIL</sequence>
<name>A0A1Y4DF00_9BACT</name>
<reference evidence="2" key="1">
    <citation type="submission" date="2017-04" db="EMBL/GenBank/DDBJ databases">
        <title>Function of individual gut microbiota members based on whole genome sequencing of pure cultures obtained from chicken caecum.</title>
        <authorList>
            <person name="Medvecky M."/>
            <person name="Cejkova D."/>
            <person name="Polansky O."/>
            <person name="Karasova D."/>
            <person name="Kubasova T."/>
            <person name="Cizek A."/>
            <person name="Rychlik I."/>
        </authorList>
    </citation>
    <scope>NUCLEOTIDE SEQUENCE [LARGE SCALE GENOMIC DNA]</scope>
    <source>
        <strain evidence="2">An273</strain>
    </source>
</reference>
<accession>A0A1Y4DF00</accession>
<gene>
    <name evidence="1" type="ORF">B5F75_01610</name>
</gene>
<organism evidence="1 2">
    <name type="scientific">Candidatus Avelusimicrobium gallicola</name>
    <dbReference type="NCBI Taxonomy" id="2562704"/>
    <lineage>
        <taxon>Bacteria</taxon>
        <taxon>Pseudomonadati</taxon>
        <taxon>Elusimicrobiota</taxon>
        <taxon>Elusimicrobia</taxon>
        <taxon>Elusimicrobiales</taxon>
        <taxon>Elusimicrobiaceae</taxon>
        <taxon>Candidatus Avelusimicrobium</taxon>
    </lineage>
</organism>
<dbReference type="Proteomes" id="UP000196368">
    <property type="component" value="Unassembled WGS sequence"/>
</dbReference>
<dbReference type="AlphaFoldDB" id="A0A1Y4DF00"/>
<protein>
    <submittedName>
        <fullName evidence="1">Uncharacterized protein</fullName>
    </submittedName>
</protein>